<proteinExistence type="predicted"/>
<dbReference type="Pfam" id="PF24809">
    <property type="entry name" value="DUF7708"/>
    <property type="match status" value="1"/>
</dbReference>
<reference evidence="2" key="1">
    <citation type="submission" date="2019-01" db="EMBL/GenBank/DDBJ databases">
        <title>Colletotrichum abscissum LGMF1257.</title>
        <authorList>
            <person name="Baroncelli R."/>
        </authorList>
    </citation>
    <scope>NUCLEOTIDE SEQUENCE</scope>
    <source>
        <strain evidence="2">Ca142</strain>
    </source>
</reference>
<evidence type="ECO:0000313" key="3">
    <source>
        <dbReference type="Proteomes" id="UP001056436"/>
    </source>
</evidence>
<evidence type="ECO:0000313" key="2">
    <source>
        <dbReference type="EMBL" id="KAI3543059.1"/>
    </source>
</evidence>
<dbReference type="OrthoDB" id="61900at2759"/>
<dbReference type="EMBL" id="SDAQ01000074">
    <property type="protein sequence ID" value="KAI3543059.1"/>
    <property type="molecule type" value="Genomic_DNA"/>
</dbReference>
<comment type="caution">
    <text evidence="2">The sequence shown here is derived from an EMBL/GenBank/DDBJ whole genome shotgun (WGS) entry which is preliminary data.</text>
</comment>
<name>A0A9P9X949_9PEZI</name>
<gene>
    <name evidence="2" type="ORF">CABS02_10183</name>
</gene>
<organism evidence="2 3">
    <name type="scientific">Colletotrichum abscissum</name>
    <dbReference type="NCBI Taxonomy" id="1671311"/>
    <lineage>
        <taxon>Eukaryota</taxon>
        <taxon>Fungi</taxon>
        <taxon>Dikarya</taxon>
        <taxon>Ascomycota</taxon>
        <taxon>Pezizomycotina</taxon>
        <taxon>Sordariomycetes</taxon>
        <taxon>Hypocreomycetidae</taxon>
        <taxon>Glomerellales</taxon>
        <taxon>Glomerellaceae</taxon>
        <taxon>Colletotrichum</taxon>
        <taxon>Colletotrichum acutatum species complex</taxon>
    </lineage>
</organism>
<sequence>MYRFPSLNTSVVFRTPSWSRDGGSPKSASSPIIRWEPHNEVFRRFSEDATEDERGADRMTFEKAEIAYRNAVNSLHSYLNKDEVATVLSQSTVGKQSDPKADLHRIAWDIQRTREAKLGEGKTKKLIECLDHYQGVFDILSQAEFSGLPLIWGGLKFVLLATKNNSNVLSKVIDVMIDIGRDLERIRGYIALYPTPRMLEFSSELYAAIVEFLDKVIRDAKNAEKSILSTERAMTTFLQPFEIRYGELVAKMKKTQRDIREDAELCFHIRQAMVNHAIDRYRTVLPLQRHTMRQAFKSVAENPTAELFQAIQKNLFKNFEVQAGFHQELQATYEVTTSKAWIEWFSMEQKYVPSGYSHETKVIQAECDAPDPQHALVWKKQQRKFASHVPSAYLIWTRGMTAQSAIASLVDQILVQKTEVMIDAGIDLDQFKEANNSVASLWNFFSYLTRVLEGCMIYITIGSVGKQEFAIVGKFVRMAKIWKGPPVNVTLIHPFNDNFARTDDVVNLDDKYDVHPRLTTTDAMHHVLLLEINPERKISDTIRSLLWETVWREVRYAVIGIALTQVIEKIHDAAKRAAREAPVRSQSFFSETEIERWVTVVGKWTAATWSMNCMREQIQRHIDIVDIHLPPERKKRLKGKLSLLVFEQDEELGSQLTFAQREAIWVDVQEAIKPGTAEMFCENVEKLMAAMLEDYRNEGSGGKESAKGLSFPLVDVYFGKGGRWKDSFPGNQELVADVMTNAIEIGFVGLIKALALQETEE</sequence>
<accession>A0A9P9X949</accession>
<evidence type="ECO:0000259" key="1">
    <source>
        <dbReference type="Pfam" id="PF24809"/>
    </source>
</evidence>
<keyword evidence="3" id="KW-1185">Reference proteome</keyword>
<feature type="domain" description="DUF7708" evidence="1">
    <location>
        <begin position="125"/>
        <end position="266"/>
    </location>
</feature>
<dbReference type="AlphaFoldDB" id="A0A9P9X949"/>
<protein>
    <recommendedName>
        <fullName evidence="1">DUF7708 domain-containing protein</fullName>
    </recommendedName>
</protein>
<dbReference type="Proteomes" id="UP001056436">
    <property type="component" value="Unassembled WGS sequence"/>
</dbReference>
<dbReference type="InterPro" id="IPR056125">
    <property type="entry name" value="DUF7708"/>
</dbReference>